<feature type="domain" description="ERT1/acuK family PAS" evidence="7">
    <location>
        <begin position="307"/>
        <end position="404"/>
    </location>
</feature>
<sequence>MTCDEGRPCRRCIKRNIGDKCHDEPPKSHHARTHHPKTTTASGSTASVPPHKPKPINAPNNLTVPNYLQLLMANPLGGFGFGSPQFGDEFSMFNHILKNLDPQSLHVTDGDSHGPTASGQDASTAPSIPSRRISTGALGHAPATALLSPSQNANQPSGQISSNGDRLESSMATQAPRRASAHHHSFAESWSSPHTPTNTADRFFQTAADPSDGTSEGRLRQVISAKYEAGMLKPYNYVNGYARLQAYMEKSMSASGQARILSVLSTFRPAFRSVAQTLTDFDLLVVEEMFERMLLDYDRAFSSMGIPACLWRRTGEIYKANKEFASLIKVPLENLREGKLSIYELMMEESAVNYWEKYGNIAFNASQKAVLTSCILRYPSGKISSSTSSNRECYTNSVGHSHNGRNTGNAAANPSPFSTTVANPHQGYFCAGNQTTPSGHYPSSAADNTSLQSTSSSATTSPSLPYGGGSVGGDFQSHHHPSTPANVTQLPHILDNNSRLAANVTTSSASIAIPQSPPPNHPPPPPPPSSRRTTNNHPPIPCCFSFTIRRDQYNIPLVIVGNFIPVRPK</sequence>
<dbReference type="GO" id="GO:0046872">
    <property type="term" value="F:metal ion binding"/>
    <property type="evidence" value="ECO:0007669"/>
    <property type="project" value="UniProtKB-KW"/>
</dbReference>
<feature type="compositionally biased region" description="Polar residues" evidence="6">
    <location>
        <begin position="38"/>
        <end position="47"/>
    </location>
</feature>
<keyword evidence="5" id="KW-0539">Nucleus</keyword>
<keyword evidence="4" id="KW-0804">Transcription</keyword>
<evidence type="ECO:0000313" key="8">
    <source>
        <dbReference type="EMBL" id="KAJ1963859.1"/>
    </source>
</evidence>
<dbReference type="InterPro" id="IPR056751">
    <property type="entry name" value="PAS_13"/>
</dbReference>
<name>A0A9W8AUL4_9FUNG</name>
<feature type="compositionally biased region" description="Polar residues" evidence="6">
    <location>
        <begin position="147"/>
        <end position="164"/>
    </location>
</feature>
<evidence type="ECO:0000256" key="4">
    <source>
        <dbReference type="ARBA" id="ARBA00023163"/>
    </source>
</evidence>
<organism evidence="8 9">
    <name type="scientific">Dispira parvispora</name>
    <dbReference type="NCBI Taxonomy" id="1520584"/>
    <lineage>
        <taxon>Eukaryota</taxon>
        <taxon>Fungi</taxon>
        <taxon>Fungi incertae sedis</taxon>
        <taxon>Zoopagomycota</taxon>
        <taxon>Kickxellomycotina</taxon>
        <taxon>Dimargaritomycetes</taxon>
        <taxon>Dimargaritales</taxon>
        <taxon>Dimargaritaceae</taxon>
        <taxon>Dispira</taxon>
    </lineage>
</organism>
<dbReference type="PANTHER" id="PTHR31986:SF7">
    <property type="entry name" value="REGULATOR OF DRUG SENSITIVITY 2"/>
    <property type="match status" value="1"/>
</dbReference>
<dbReference type="AlphaFoldDB" id="A0A9W8AUL4"/>
<feature type="compositionally biased region" description="Pro residues" evidence="6">
    <location>
        <begin position="515"/>
        <end position="529"/>
    </location>
</feature>
<evidence type="ECO:0000256" key="3">
    <source>
        <dbReference type="ARBA" id="ARBA00023015"/>
    </source>
</evidence>
<evidence type="ECO:0000313" key="9">
    <source>
        <dbReference type="Proteomes" id="UP001150925"/>
    </source>
</evidence>
<evidence type="ECO:0000256" key="1">
    <source>
        <dbReference type="ARBA" id="ARBA00004123"/>
    </source>
</evidence>
<feature type="compositionally biased region" description="Basic residues" evidence="6">
    <location>
        <begin position="28"/>
        <end position="37"/>
    </location>
</feature>
<dbReference type="PANTHER" id="PTHR31986">
    <property type="entry name" value="REGULATOR OF DRUG SENSITIVITY 2"/>
    <property type="match status" value="1"/>
</dbReference>
<gene>
    <name evidence="8" type="primary">RDS2</name>
    <name evidence="8" type="ORF">IWQ62_003090</name>
</gene>
<dbReference type="OrthoDB" id="65716at2759"/>
<feature type="compositionally biased region" description="Polar residues" evidence="6">
    <location>
        <begin position="115"/>
        <end position="127"/>
    </location>
</feature>
<feature type="compositionally biased region" description="Low complexity" evidence="6">
    <location>
        <begin position="449"/>
        <end position="463"/>
    </location>
</feature>
<evidence type="ECO:0000256" key="6">
    <source>
        <dbReference type="SAM" id="MobiDB-lite"/>
    </source>
</evidence>
<feature type="region of interest" description="Disordered" evidence="6">
    <location>
        <begin position="104"/>
        <end position="135"/>
    </location>
</feature>
<accession>A0A9W8AUL4</accession>
<evidence type="ECO:0000256" key="2">
    <source>
        <dbReference type="ARBA" id="ARBA00022723"/>
    </source>
</evidence>
<dbReference type="GO" id="GO:0000977">
    <property type="term" value="F:RNA polymerase II transcription regulatory region sequence-specific DNA binding"/>
    <property type="evidence" value="ECO:0007669"/>
    <property type="project" value="TreeGrafter"/>
</dbReference>
<evidence type="ECO:0000259" key="7">
    <source>
        <dbReference type="Pfam" id="PF24990"/>
    </source>
</evidence>
<feature type="region of interest" description="Disordered" evidence="6">
    <location>
        <begin position="510"/>
        <end position="538"/>
    </location>
</feature>
<keyword evidence="2" id="KW-0479">Metal-binding</keyword>
<feature type="region of interest" description="Disordered" evidence="6">
    <location>
        <begin position="19"/>
        <end position="60"/>
    </location>
</feature>
<feature type="compositionally biased region" description="Polar residues" evidence="6">
    <location>
        <begin position="382"/>
        <end position="423"/>
    </location>
</feature>
<dbReference type="EMBL" id="JANBPY010000767">
    <property type="protein sequence ID" value="KAJ1963859.1"/>
    <property type="molecule type" value="Genomic_DNA"/>
</dbReference>
<evidence type="ECO:0000256" key="5">
    <source>
        <dbReference type="ARBA" id="ARBA00023242"/>
    </source>
</evidence>
<comment type="caution">
    <text evidence="8">The sequence shown here is derived from an EMBL/GenBank/DDBJ whole genome shotgun (WGS) entry which is preliminary data.</text>
</comment>
<feature type="compositionally biased region" description="Polar residues" evidence="6">
    <location>
        <begin position="188"/>
        <end position="200"/>
    </location>
</feature>
<dbReference type="Proteomes" id="UP001150925">
    <property type="component" value="Unassembled WGS sequence"/>
</dbReference>
<reference evidence="8" key="1">
    <citation type="submission" date="2022-07" db="EMBL/GenBank/DDBJ databases">
        <title>Phylogenomic reconstructions and comparative analyses of Kickxellomycotina fungi.</title>
        <authorList>
            <person name="Reynolds N.K."/>
            <person name="Stajich J.E."/>
            <person name="Barry K."/>
            <person name="Grigoriev I.V."/>
            <person name="Crous P."/>
            <person name="Smith M.E."/>
        </authorList>
    </citation>
    <scope>NUCLEOTIDE SEQUENCE</scope>
    <source>
        <strain evidence="8">RSA 1196</strain>
    </source>
</reference>
<comment type="subcellular location">
    <subcellularLocation>
        <location evidence="1">Nucleus</location>
    </subcellularLocation>
</comment>
<dbReference type="InterPro" id="IPR053045">
    <property type="entry name" value="Zinc_cluster_trans_reg"/>
</dbReference>
<proteinExistence type="predicted"/>
<protein>
    <submittedName>
        <fullName evidence="8">Transcription factor</fullName>
    </submittedName>
</protein>
<keyword evidence="9" id="KW-1185">Reference proteome</keyword>
<feature type="region of interest" description="Disordered" evidence="6">
    <location>
        <begin position="147"/>
        <end position="217"/>
    </location>
</feature>
<keyword evidence="3" id="KW-0805">Transcription regulation</keyword>
<dbReference type="GO" id="GO:0005634">
    <property type="term" value="C:nucleus"/>
    <property type="evidence" value="ECO:0007669"/>
    <property type="project" value="UniProtKB-SubCell"/>
</dbReference>
<dbReference type="Pfam" id="PF24990">
    <property type="entry name" value="PAS_13"/>
    <property type="match status" value="1"/>
</dbReference>
<feature type="region of interest" description="Disordered" evidence="6">
    <location>
        <begin position="382"/>
        <end position="489"/>
    </location>
</feature>